<dbReference type="InterPro" id="IPR011009">
    <property type="entry name" value="Kinase-like_dom_sf"/>
</dbReference>
<gene>
    <name evidence="2" type="ORF">GCM10010517_10530</name>
</gene>
<proteinExistence type="predicted"/>
<accession>A0ABN3VRT7</accession>
<comment type="caution">
    <text evidence="2">The sequence shown here is derived from an EMBL/GenBank/DDBJ whole genome shotgun (WGS) entry which is preliminary data.</text>
</comment>
<name>A0ABN3VRT7_9ACTN</name>
<reference evidence="2 3" key="1">
    <citation type="journal article" date="2019" name="Int. J. Syst. Evol. Microbiol.">
        <title>The Global Catalogue of Microorganisms (GCM) 10K type strain sequencing project: providing services to taxonomists for standard genome sequencing and annotation.</title>
        <authorList>
            <consortium name="The Broad Institute Genomics Platform"/>
            <consortium name="The Broad Institute Genome Sequencing Center for Infectious Disease"/>
            <person name="Wu L."/>
            <person name="Ma J."/>
        </authorList>
    </citation>
    <scope>NUCLEOTIDE SEQUENCE [LARGE SCALE GENOMIC DNA]</scope>
    <source>
        <strain evidence="2 3">JCM 6242</strain>
    </source>
</reference>
<keyword evidence="3" id="KW-1185">Reference proteome</keyword>
<evidence type="ECO:0000313" key="3">
    <source>
        <dbReference type="Proteomes" id="UP001500831"/>
    </source>
</evidence>
<dbReference type="Pfam" id="PF01636">
    <property type="entry name" value="APH"/>
    <property type="match status" value="1"/>
</dbReference>
<dbReference type="Gene3D" id="3.90.1200.10">
    <property type="match status" value="1"/>
</dbReference>
<dbReference type="EMBL" id="BAAAVI010000005">
    <property type="protein sequence ID" value="GAA2852779.1"/>
    <property type="molecule type" value="Genomic_DNA"/>
</dbReference>
<dbReference type="Proteomes" id="UP001500831">
    <property type="component" value="Unassembled WGS sequence"/>
</dbReference>
<dbReference type="InterPro" id="IPR002575">
    <property type="entry name" value="Aminoglycoside_PTrfase"/>
</dbReference>
<evidence type="ECO:0000259" key="1">
    <source>
        <dbReference type="Pfam" id="PF01636"/>
    </source>
</evidence>
<dbReference type="RefSeq" id="WP_344968376.1">
    <property type="nucleotide sequence ID" value="NZ_BAAAVI010000005.1"/>
</dbReference>
<dbReference type="SUPFAM" id="SSF56112">
    <property type="entry name" value="Protein kinase-like (PK-like)"/>
    <property type="match status" value="1"/>
</dbReference>
<protein>
    <recommendedName>
        <fullName evidence="1">Aminoglycoside phosphotransferase domain-containing protein</fullName>
    </recommendedName>
</protein>
<evidence type="ECO:0000313" key="2">
    <source>
        <dbReference type="EMBL" id="GAA2852779.1"/>
    </source>
</evidence>
<sequence length="168" mass="17814">MAAISIPCPWPAPSVVVKVRGLLRAAEEFLADSPADVGHYEPLVKGLRLGDFEGDTLLHADLHAGNLLVGRGNARVVDWSLACRGAPWADITLLIPRLIDAGHTPAQAEQVASRVPAWDSAPADTITALAATRALFAARMAGVGPAHLRARRLRTAAACQAWVEYRTG</sequence>
<feature type="domain" description="Aminoglycoside phosphotransferase" evidence="1">
    <location>
        <begin position="56"/>
        <end position="118"/>
    </location>
</feature>
<organism evidence="2 3">
    <name type="scientific">Streptosporangium fragile</name>
    <dbReference type="NCBI Taxonomy" id="46186"/>
    <lineage>
        <taxon>Bacteria</taxon>
        <taxon>Bacillati</taxon>
        <taxon>Actinomycetota</taxon>
        <taxon>Actinomycetes</taxon>
        <taxon>Streptosporangiales</taxon>
        <taxon>Streptosporangiaceae</taxon>
        <taxon>Streptosporangium</taxon>
    </lineage>
</organism>